<dbReference type="InterPro" id="IPR012910">
    <property type="entry name" value="Plug_dom"/>
</dbReference>
<dbReference type="Pfam" id="PF07715">
    <property type="entry name" value="Plug"/>
    <property type="match status" value="1"/>
</dbReference>
<keyword evidence="4 9" id="KW-0812">Transmembrane</keyword>
<evidence type="ECO:0000259" key="12">
    <source>
        <dbReference type="Pfam" id="PF00593"/>
    </source>
</evidence>
<dbReference type="HOGENOM" id="CLU_008287_13_0_6"/>
<dbReference type="GO" id="GO:0044718">
    <property type="term" value="P:siderophore transmembrane transport"/>
    <property type="evidence" value="ECO:0007669"/>
    <property type="project" value="TreeGrafter"/>
</dbReference>
<keyword evidence="3 9" id="KW-1134">Transmembrane beta strand</keyword>
<dbReference type="KEGG" id="cja:CJA_2873"/>
<gene>
    <name evidence="14" type="ordered locus">CJA_2873</name>
</gene>
<evidence type="ECO:0000256" key="9">
    <source>
        <dbReference type="PROSITE-ProRule" id="PRU01360"/>
    </source>
</evidence>
<dbReference type="STRING" id="498211.CJA_2873"/>
<dbReference type="EMBL" id="CP000934">
    <property type="protein sequence ID" value="ACE85211.1"/>
    <property type="molecule type" value="Genomic_DNA"/>
</dbReference>
<evidence type="ECO:0000256" key="10">
    <source>
        <dbReference type="PROSITE-ProRule" id="PRU10143"/>
    </source>
</evidence>
<evidence type="ECO:0000256" key="3">
    <source>
        <dbReference type="ARBA" id="ARBA00022452"/>
    </source>
</evidence>
<evidence type="ECO:0000256" key="1">
    <source>
        <dbReference type="ARBA" id="ARBA00004571"/>
    </source>
</evidence>
<keyword evidence="8 9" id="KW-0998">Cell outer membrane</keyword>
<dbReference type="SUPFAM" id="SSF56935">
    <property type="entry name" value="Porins"/>
    <property type="match status" value="1"/>
</dbReference>
<feature type="domain" description="TonB-dependent receptor plug" evidence="13">
    <location>
        <begin position="57"/>
        <end position="154"/>
    </location>
</feature>
<sequence>MNVPVYSFPLFHLLLGAGLLLPSLAWASSGQVLETLVVTAKPTVPSALSVNLVTRSTQDLLPGPGAEVADWLQGLPGVQVDNRTNLAQDARISLRGFGARSAFGVRGVDLLLDGVPMSQADGQGQLSSVMLDQVAYVDVIRGPLAGLYGSGAGGVIALSSAIPTQHRARIGLSGGQEGLRRQSLNLEGNIDGLAASLGVAAMEQLGARPHAYAERQQWNAQVFYTLTDTLQINLKHAHTQDPLLQDPLGLTPEQWQNDPYQANPLAEQFNTHKRVDHRQTSVSLRQEQDDWRWQAAAWTGVRDITQYLGFSGAALNSSGGVVDLARDFGGASINLGRDFLFWHRPLNITLGADWAYMDDRRRGYVNNQGIAGDLRRDESGEVESSDAFAVLQWQWNSALDVYAGLRRSRVDFSVKDYFINVNNPDDSGARDYRDQSYAMGGRYQSGKNWSFFFSAGGGFETPTLTEMAYRNEGPGLNIALDAARIRQQEAGVRVGNTVGELTLTAFAIDTQDELVVDQSIGGRTSYRNAAGTQREGVELSGHWNLNSHWRMQINAQVMDAYYSRAELVGHQLPGVAAEQYQWDIHYHPLANRQLIFSLGLHKRSRIASSDSNTSFAPGFYRIDMGVEGYRALADNSLHWWLKLANASDENYVGSVIVNQSNSRAFEPAQGRSLMVGVNLWFE</sequence>
<protein>
    <submittedName>
        <fullName evidence="14">Iron transporter</fullName>
    </submittedName>
</protein>
<evidence type="ECO:0000256" key="8">
    <source>
        <dbReference type="ARBA" id="ARBA00023237"/>
    </source>
</evidence>
<name>B3PC59_CELJU</name>
<reference evidence="14 15" key="1">
    <citation type="journal article" date="2008" name="J. Bacteriol.">
        <title>Insights into plant cell wall degradation from the genome sequence of the soil bacterium Cellvibrio japonicus.</title>
        <authorList>
            <person name="Deboy R.T."/>
            <person name="Mongodin E.F."/>
            <person name="Fouts D.E."/>
            <person name="Tailford L.E."/>
            <person name="Khouri H."/>
            <person name="Emerson J.B."/>
            <person name="Mohamoud Y."/>
            <person name="Watkins K."/>
            <person name="Henrissat B."/>
            <person name="Gilbert H.J."/>
            <person name="Nelson K.E."/>
        </authorList>
    </citation>
    <scope>NUCLEOTIDE SEQUENCE [LARGE SCALE GENOMIC DNA]</scope>
    <source>
        <strain evidence="14 15">Ueda107</strain>
    </source>
</reference>
<dbReference type="GO" id="GO:0009279">
    <property type="term" value="C:cell outer membrane"/>
    <property type="evidence" value="ECO:0007669"/>
    <property type="project" value="UniProtKB-SubCell"/>
</dbReference>
<evidence type="ECO:0000256" key="6">
    <source>
        <dbReference type="ARBA" id="ARBA00023077"/>
    </source>
</evidence>
<feature type="short sequence motif" description="TonB box" evidence="10">
    <location>
        <begin position="35"/>
        <end position="41"/>
    </location>
</feature>
<dbReference type="PROSITE" id="PS00430">
    <property type="entry name" value="TONB_DEPENDENT_REC_1"/>
    <property type="match status" value="1"/>
</dbReference>
<dbReference type="InterPro" id="IPR010916">
    <property type="entry name" value="TonB_box_CS"/>
</dbReference>
<dbReference type="InterPro" id="IPR036942">
    <property type="entry name" value="Beta-barrel_TonB_sf"/>
</dbReference>
<evidence type="ECO:0000259" key="13">
    <source>
        <dbReference type="Pfam" id="PF07715"/>
    </source>
</evidence>
<comment type="similarity">
    <text evidence="9 11">Belongs to the TonB-dependent receptor family.</text>
</comment>
<keyword evidence="2 9" id="KW-0813">Transport</keyword>
<accession>B3PC59</accession>
<evidence type="ECO:0000313" key="15">
    <source>
        <dbReference type="Proteomes" id="UP000001036"/>
    </source>
</evidence>
<dbReference type="Proteomes" id="UP000001036">
    <property type="component" value="Chromosome"/>
</dbReference>
<dbReference type="Gene3D" id="2.40.170.20">
    <property type="entry name" value="TonB-dependent receptor, beta-barrel domain"/>
    <property type="match status" value="1"/>
</dbReference>
<dbReference type="PANTHER" id="PTHR30069:SF28">
    <property type="entry name" value="TONB-DEPENDENT RECEPTOR YNCD-RELATED"/>
    <property type="match status" value="1"/>
</dbReference>
<evidence type="ECO:0000256" key="7">
    <source>
        <dbReference type="ARBA" id="ARBA00023136"/>
    </source>
</evidence>
<comment type="subcellular location">
    <subcellularLocation>
        <location evidence="1 9">Cell outer membrane</location>
        <topology evidence="1 9">Multi-pass membrane protein</topology>
    </subcellularLocation>
</comment>
<feature type="domain" description="TonB-dependent receptor-like beta-barrel" evidence="12">
    <location>
        <begin position="251"/>
        <end position="630"/>
    </location>
</feature>
<dbReference type="InterPro" id="IPR039426">
    <property type="entry name" value="TonB-dep_rcpt-like"/>
</dbReference>
<organism evidence="14 15">
    <name type="scientific">Cellvibrio japonicus (strain Ueda107)</name>
    <name type="common">Pseudomonas fluorescens subsp. cellulosa</name>
    <dbReference type="NCBI Taxonomy" id="498211"/>
    <lineage>
        <taxon>Bacteria</taxon>
        <taxon>Pseudomonadati</taxon>
        <taxon>Pseudomonadota</taxon>
        <taxon>Gammaproteobacteria</taxon>
        <taxon>Cellvibrionales</taxon>
        <taxon>Cellvibrionaceae</taxon>
        <taxon>Cellvibrio</taxon>
    </lineage>
</organism>
<dbReference type="PROSITE" id="PS52016">
    <property type="entry name" value="TONB_DEPENDENT_REC_3"/>
    <property type="match status" value="1"/>
</dbReference>
<keyword evidence="15" id="KW-1185">Reference proteome</keyword>
<evidence type="ECO:0000256" key="2">
    <source>
        <dbReference type="ARBA" id="ARBA00022448"/>
    </source>
</evidence>
<evidence type="ECO:0000256" key="5">
    <source>
        <dbReference type="ARBA" id="ARBA00022729"/>
    </source>
</evidence>
<evidence type="ECO:0000256" key="11">
    <source>
        <dbReference type="RuleBase" id="RU003357"/>
    </source>
</evidence>
<evidence type="ECO:0000313" key="14">
    <source>
        <dbReference type="EMBL" id="ACE85211.1"/>
    </source>
</evidence>
<keyword evidence="5" id="KW-0732">Signal</keyword>
<keyword evidence="7 9" id="KW-0472">Membrane</keyword>
<dbReference type="AlphaFoldDB" id="B3PC59"/>
<dbReference type="Pfam" id="PF00593">
    <property type="entry name" value="TonB_dep_Rec_b-barrel"/>
    <property type="match status" value="1"/>
</dbReference>
<dbReference type="PANTHER" id="PTHR30069">
    <property type="entry name" value="TONB-DEPENDENT OUTER MEMBRANE RECEPTOR"/>
    <property type="match status" value="1"/>
</dbReference>
<dbReference type="eggNOG" id="COG4772">
    <property type="taxonomic scope" value="Bacteria"/>
</dbReference>
<dbReference type="GO" id="GO:0015344">
    <property type="term" value="F:siderophore uptake transmembrane transporter activity"/>
    <property type="evidence" value="ECO:0007669"/>
    <property type="project" value="TreeGrafter"/>
</dbReference>
<keyword evidence="6 10" id="KW-0798">TonB box</keyword>
<dbReference type="InterPro" id="IPR000531">
    <property type="entry name" value="Beta-barrel_TonB"/>
</dbReference>
<dbReference type="Gene3D" id="2.170.130.10">
    <property type="entry name" value="TonB-dependent receptor, plug domain"/>
    <property type="match status" value="1"/>
</dbReference>
<evidence type="ECO:0000256" key="4">
    <source>
        <dbReference type="ARBA" id="ARBA00022692"/>
    </source>
</evidence>
<dbReference type="InterPro" id="IPR037066">
    <property type="entry name" value="Plug_dom_sf"/>
</dbReference>
<proteinExistence type="inferred from homology"/>